<dbReference type="Proteomes" id="UP000272528">
    <property type="component" value="Chromosome"/>
</dbReference>
<dbReference type="InterPro" id="IPR008930">
    <property type="entry name" value="Terpenoid_cyclase/PrenylTrfase"/>
</dbReference>
<dbReference type="KEGG" id="palb:EJC50_06805"/>
<dbReference type="RefSeq" id="WP_126013942.1">
    <property type="nucleotide sequence ID" value="NZ_CP034437.1"/>
</dbReference>
<sequence>MSVSIDRARQFVYANGLLWEQALFSYLFDGGSIERLHSCLLNYKNADGGWGHGLEHDIKCPDSHPLALEFLLNINRDTGVPITPLLEGTVEWVERNREADGSLRDPESLMKYPLAPWWSGGGQSKPDSITGNLIRLGICSDELKASTAQWASDHLNVTQIEENEWLFMAYHAFDYYVNTPATPEHAQHREAAIANIVACASKAEPKQYSSYFSFAAAPDSPVAQATPPELVNKFLDHLASSQREDGGWDDEHGLKHWQAYMTTVVLNTLRNYGRL</sequence>
<reference evidence="2" key="1">
    <citation type="submission" date="2018-12" db="EMBL/GenBank/DDBJ databases">
        <title>Genome sequence of Peanibacillus sp.</title>
        <authorList>
            <person name="Subramani G."/>
            <person name="Srinivasan S."/>
            <person name="Kim M.K."/>
        </authorList>
    </citation>
    <scope>NUCLEOTIDE SEQUENCE [LARGE SCALE GENOMIC DNA]</scope>
    <source>
        <strain evidence="2">18JY67-1</strain>
    </source>
</reference>
<dbReference type="OrthoDB" id="3286086at2"/>
<keyword evidence="2" id="KW-1185">Reference proteome</keyword>
<evidence type="ECO:0000313" key="2">
    <source>
        <dbReference type="Proteomes" id="UP000272528"/>
    </source>
</evidence>
<accession>A0A3S9A147</accession>
<evidence type="ECO:0000313" key="1">
    <source>
        <dbReference type="EMBL" id="AZN39402.1"/>
    </source>
</evidence>
<dbReference type="AlphaFoldDB" id="A0A3S9A147"/>
<proteinExistence type="predicted"/>
<dbReference type="SUPFAM" id="SSF48239">
    <property type="entry name" value="Terpenoid cyclases/Protein prenyltransferases"/>
    <property type="match status" value="1"/>
</dbReference>
<protein>
    <recommendedName>
        <fullName evidence="3">Squalene cyclase C-terminal domain-containing protein</fullName>
    </recommendedName>
</protein>
<evidence type="ECO:0008006" key="3">
    <source>
        <dbReference type="Google" id="ProtNLM"/>
    </source>
</evidence>
<name>A0A3S9A147_9BACL</name>
<organism evidence="1 2">
    <name type="scientific">Paenibacillus albus</name>
    <dbReference type="NCBI Taxonomy" id="2495582"/>
    <lineage>
        <taxon>Bacteria</taxon>
        <taxon>Bacillati</taxon>
        <taxon>Bacillota</taxon>
        <taxon>Bacilli</taxon>
        <taxon>Bacillales</taxon>
        <taxon>Paenibacillaceae</taxon>
        <taxon>Paenibacillus</taxon>
    </lineage>
</organism>
<dbReference type="EMBL" id="CP034437">
    <property type="protein sequence ID" value="AZN39402.1"/>
    <property type="molecule type" value="Genomic_DNA"/>
</dbReference>
<gene>
    <name evidence="1" type="ORF">EJC50_06805</name>
</gene>